<dbReference type="RefSeq" id="WP_148944899.1">
    <property type="nucleotide sequence ID" value="NZ_JBNIKK010000011.1"/>
</dbReference>
<evidence type="ECO:0000256" key="1">
    <source>
        <dbReference type="SAM" id="Phobius"/>
    </source>
</evidence>
<evidence type="ECO:0000313" key="3">
    <source>
        <dbReference type="Proteomes" id="UP000323317"/>
    </source>
</evidence>
<organism evidence="2 3">
    <name type="scientific">Rossellomorea vietnamensis</name>
    <dbReference type="NCBI Taxonomy" id="218284"/>
    <lineage>
        <taxon>Bacteria</taxon>
        <taxon>Bacillati</taxon>
        <taxon>Bacillota</taxon>
        <taxon>Bacilli</taxon>
        <taxon>Bacillales</taxon>
        <taxon>Bacillaceae</taxon>
        <taxon>Rossellomorea</taxon>
    </lineage>
</organism>
<comment type="caution">
    <text evidence="2">The sequence shown here is derived from an EMBL/GenBank/DDBJ whole genome shotgun (WGS) entry which is preliminary data.</text>
</comment>
<name>A0A5D4KKL6_9BACI</name>
<feature type="transmembrane region" description="Helical" evidence="1">
    <location>
        <begin position="6"/>
        <end position="25"/>
    </location>
</feature>
<keyword evidence="1" id="KW-0472">Membrane</keyword>
<dbReference type="EMBL" id="VTEH01000001">
    <property type="protein sequence ID" value="TYR77275.1"/>
    <property type="molecule type" value="Genomic_DNA"/>
</dbReference>
<dbReference type="Proteomes" id="UP000323317">
    <property type="component" value="Unassembled WGS sequence"/>
</dbReference>
<sequence length="94" mass="10336">MEFTLSLILQFFMLGAVTLFVSGLITFLFPKIPLSVLILLSSMAGYIFTASNQLHGLIITASILNSLLALTASWLVNYGQFVKRMAEKYSNVTA</sequence>
<keyword evidence="1" id="KW-0812">Transmembrane</keyword>
<proteinExistence type="predicted"/>
<reference evidence="2 3" key="1">
    <citation type="submission" date="2019-08" db="EMBL/GenBank/DDBJ databases">
        <title>Bacillus genomes from the desert of Cuatro Cienegas, Coahuila.</title>
        <authorList>
            <person name="Olmedo-Alvarez G."/>
        </authorList>
    </citation>
    <scope>NUCLEOTIDE SEQUENCE [LARGE SCALE GENOMIC DNA]</scope>
    <source>
        <strain evidence="2 3">CH40_1T</strain>
    </source>
</reference>
<keyword evidence="1" id="KW-1133">Transmembrane helix</keyword>
<evidence type="ECO:0008006" key="4">
    <source>
        <dbReference type="Google" id="ProtNLM"/>
    </source>
</evidence>
<evidence type="ECO:0000313" key="2">
    <source>
        <dbReference type="EMBL" id="TYR77275.1"/>
    </source>
</evidence>
<gene>
    <name evidence="2" type="ORF">FZC79_00160</name>
</gene>
<accession>A0A5D4KKL6</accession>
<dbReference type="AlphaFoldDB" id="A0A5D4KKL6"/>
<feature type="transmembrane region" description="Helical" evidence="1">
    <location>
        <begin position="54"/>
        <end position="76"/>
    </location>
</feature>
<protein>
    <recommendedName>
        <fullName evidence="4">Integral membrane protein</fullName>
    </recommendedName>
</protein>